<gene>
    <name evidence="1" type="ORF">DVA86_33155</name>
</gene>
<dbReference type="InterPro" id="IPR022291">
    <property type="entry name" value="Bacteriocin_synth_cyclodeHase"/>
</dbReference>
<reference evidence="1 2" key="1">
    <citation type="submission" date="2018-07" db="EMBL/GenBank/DDBJ databases">
        <title>Draft genome of the type strain Streptomyces armeniacus ATCC 15676.</title>
        <authorList>
            <person name="Labana P."/>
            <person name="Gosse J.T."/>
            <person name="Boddy C.N."/>
        </authorList>
    </citation>
    <scope>NUCLEOTIDE SEQUENCE [LARGE SCALE GENOMIC DNA]</scope>
    <source>
        <strain evidence="1 2">ATCC 15676</strain>
    </source>
</reference>
<dbReference type="Proteomes" id="UP000254425">
    <property type="component" value="Chromosome"/>
</dbReference>
<sequence>MAATVDVTYLLSPGASVEEIDSTITVRLVTGDVALRGRTAGLARRVLCAVERPSSVGAVAREVDAPAEKVARLLARLESQGLVTTLAELDKGPGADREANAALRLFADEGLSDAVTADGARAEIVCLGDEELGARFAELTSASLGVRLSRRPVLDEADAPALSGEAPSFVVSLARDRDEEHLRRLDRWSRRAGVPYLAGWFEGVTVVLTHVVVPRRTACYDCLCVRERAAAPGPGESGGTEASAGGPPLAFAPAGRLAAGDGLLTSLASLRAVNVFAGHANEAPAPVLLQLSFTTLKLTRHPVLRVPMCESCGHAQ</sequence>
<dbReference type="AlphaFoldDB" id="A0A345XYH5"/>
<dbReference type="Gene3D" id="3.40.50.720">
    <property type="entry name" value="NAD(P)-binding Rossmann-like Domain"/>
    <property type="match status" value="1"/>
</dbReference>
<protein>
    <recommendedName>
        <fullName evidence="3">TOMM leader peptide-binding protein</fullName>
    </recommendedName>
</protein>
<dbReference type="EMBL" id="CP031320">
    <property type="protein sequence ID" value="AXK36691.1"/>
    <property type="molecule type" value="Genomic_DNA"/>
</dbReference>
<dbReference type="KEGG" id="sarm:DVA86_33155"/>
<keyword evidence="2" id="KW-1185">Reference proteome</keyword>
<dbReference type="InterPro" id="IPR035985">
    <property type="entry name" value="Ubiquitin-activating_enz"/>
</dbReference>
<dbReference type="NCBIfam" id="TIGR03882">
    <property type="entry name" value="cyclo_dehyd_2"/>
    <property type="match status" value="1"/>
</dbReference>
<organism evidence="1 2">
    <name type="scientific">Streptomyces armeniacus</name>
    <dbReference type="NCBI Taxonomy" id="83291"/>
    <lineage>
        <taxon>Bacteria</taxon>
        <taxon>Bacillati</taxon>
        <taxon>Actinomycetota</taxon>
        <taxon>Actinomycetes</taxon>
        <taxon>Kitasatosporales</taxon>
        <taxon>Streptomycetaceae</taxon>
        <taxon>Streptomyces</taxon>
    </lineage>
</organism>
<dbReference type="SUPFAM" id="SSF69572">
    <property type="entry name" value="Activating enzymes of the ubiquitin-like proteins"/>
    <property type="match status" value="1"/>
</dbReference>
<name>A0A345XYH5_9ACTN</name>
<proteinExistence type="predicted"/>
<evidence type="ECO:0000313" key="1">
    <source>
        <dbReference type="EMBL" id="AXK36691.1"/>
    </source>
</evidence>
<evidence type="ECO:0008006" key="3">
    <source>
        <dbReference type="Google" id="ProtNLM"/>
    </source>
</evidence>
<accession>A0A345XYH5</accession>
<dbReference type="GO" id="GO:0008641">
    <property type="term" value="F:ubiquitin-like modifier activating enzyme activity"/>
    <property type="evidence" value="ECO:0007669"/>
    <property type="project" value="InterPro"/>
</dbReference>
<evidence type="ECO:0000313" key="2">
    <source>
        <dbReference type="Proteomes" id="UP000254425"/>
    </source>
</evidence>